<dbReference type="Proteomes" id="UP000053825">
    <property type="component" value="Unassembled WGS sequence"/>
</dbReference>
<proteinExistence type="predicted"/>
<gene>
    <name evidence="1" type="ORF">WH47_00018</name>
</gene>
<accession>A0A0L7QJM7</accession>
<name>A0A0L7QJM7_9HYME</name>
<reference evidence="2" key="1">
    <citation type="submission" date="2015-07" db="EMBL/GenBank/DDBJ databases">
        <title>The genome of Habropoda laboriosa.</title>
        <authorList>
            <person name="Pan H."/>
            <person name="Kapheim K."/>
        </authorList>
    </citation>
    <scope>NUCLEOTIDE SEQUENCE [LARGE SCALE GENOMIC DNA]</scope>
</reference>
<keyword evidence="2" id="KW-1185">Reference proteome</keyword>
<evidence type="ECO:0000313" key="2">
    <source>
        <dbReference type="Proteomes" id="UP000053825"/>
    </source>
</evidence>
<dbReference type="STRING" id="597456.A0A0L7QJM7"/>
<evidence type="ECO:0000313" key="1">
    <source>
        <dbReference type="EMBL" id="KOC58770.1"/>
    </source>
</evidence>
<sequence length="54" mass="6123">NIFILCYIGETTKVGGKVYMTEWYRLSQKTALGLVMIISRSSMVIKITAGKFVY</sequence>
<comment type="caution">
    <text evidence="1">The sequence shown here is derived from an EMBL/GenBank/DDBJ whole genome shotgun (WGS) entry which is preliminary data.</text>
</comment>
<protein>
    <submittedName>
        <fullName evidence="1">Uncharacterized protein</fullName>
    </submittedName>
</protein>
<organism evidence="1 2">
    <name type="scientific">Habropoda laboriosa</name>
    <dbReference type="NCBI Taxonomy" id="597456"/>
    <lineage>
        <taxon>Eukaryota</taxon>
        <taxon>Metazoa</taxon>
        <taxon>Ecdysozoa</taxon>
        <taxon>Arthropoda</taxon>
        <taxon>Hexapoda</taxon>
        <taxon>Insecta</taxon>
        <taxon>Pterygota</taxon>
        <taxon>Neoptera</taxon>
        <taxon>Endopterygota</taxon>
        <taxon>Hymenoptera</taxon>
        <taxon>Apocrita</taxon>
        <taxon>Aculeata</taxon>
        <taxon>Apoidea</taxon>
        <taxon>Anthophila</taxon>
        <taxon>Apidae</taxon>
        <taxon>Habropoda</taxon>
    </lineage>
</organism>
<dbReference type="EMBL" id="LHQN01048470">
    <property type="protein sequence ID" value="KOC58770.1"/>
    <property type="molecule type" value="Genomic_DNA"/>
</dbReference>
<feature type="non-terminal residue" evidence="1">
    <location>
        <position position="1"/>
    </location>
</feature>
<dbReference type="AlphaFoldDB" id="A0A0L7QJM7"/>